<reference evidence="1" key="1">
    <citation type="submission" date="2020-02" db="EMBL/GenBank/DDBJ databases">
        <authorList>
            <person name="Palmer J.M."/>
        </authorList>
    </citation>
    <scope>NUCLEOTIDE SEQUENCE</scope>
    <source>
        <strain evidence="1">EPUS1.4</strain>
        <tissue evidence="1">Thallus</tissue>
    </source>
</reference>
<name>A0A8H7E4T9_9EURO</name>
<evidence type="ECO:0000313" key="1">
    <source>
        <dbReference type="EMBL" id="KAF7508168.1"/>
    </source>
</evidence>
<accession>A0A8H7E4T9</accession>
<protein>
    <submittedName>
        <fullName evidence="1">Uncharacterized protein</fullName>
    </submittedName>
</protein>
<comment type="caution">
    <text evidence="1">The sequence shown here is derived from an EMBL/GenBank/DDBJ whole genome shotgun (WGS) entry which is preliminary data.</text>
</comment>
<gene>
    <name evidence="1" type="ORF">GJ744_009465</name>
</gene>
<proteinExistence type="predicted"/>
<keyword evidence="2" id="KW-1185">Reference proteome</keyword>
<dbReference type="AlphaFoldDB" id="A0A8H7E4T9"/>
<organism evidence="1 2">
    <name type="scientific">Endocarpon pusillum</name>
    <dbReference type="NCBI Taxonomy" id="364733"/>
    <lineage>
        <taxon>Eukaryota</taxon>
        <taxon>Fungi</taxon>
        <taxon>Dikarya</taxon>
        <taxon>Ascomycota</taxon>
        <taxon>Pezizomycotina</taxon>
        <taxon>Eurotiomycetes</taxon>
        <taxon>Chaetothyriomycetidae</taxon>
        <taxon>Verrucariales</taxon>
        <taxon>Verrucariaceae</taxon>
        <taxon>Endocarpon</taxon>
    </lineage>
</organism>
<dbReference type="EMBL" id="JAACFV010000057">
    <property type="protein sequence ID" value="KAF7508168.1"/>
    <property type="molecule type" value="Genomic_DNA"/>
</dbReference>
<sequence>MKWSDQRKRLFKAQTEKAHAFHLAASGAVSHTFAMIRNAASTSSKHRMPRNHPIKASLLVDCPTSTEMGYL</sequence>
<evidence type="ECO:0000313" key="2">
    <source>
        <dbReference type="Proteomes" id="UP000606974"/>
    </source>
</evidence>
<dbReference type="Proteomes" id="UP000606974">
    <property type="component" value="Unassembled WGS sequence"/>
</dbReference>